<protein>
    <recommendedName>
        <fullName evidence="12">D-serine dehydratase</fullName>
        <ecNumber evidence="11">4.3.1.18</ecNumber>
    </recommendedName>
    <alternativeName>
        <fullName evidence="13">D-serine deaminase</fullName>
    </alternativeName>
</protein>
<dbReference type="InterPro" id="IPR051466">
    <property type="entry name" value="D-amino_acid_metab_enzyme"/>
</dbReference>
<dbReference type="GO" id="GO:0008721">
    <property type="term" value="F:D-serine ammonia-lyase activity"/>
    <property type="evidence" value="ECO:0007669"/>
    <property type="project" value="UniProtKB-EC"/>
</dbReference>
<dbReference type="Proteomes" id="UP000002748">
    <property type="component" value="Unassembled WGS sequence"/>
</dbReference>
<organism evidence="16 17">
    <name type="scientific">Trichosporon asahii var. asahii (strain ATCC 90039 / CBS 2479 / JCM 2466 / KCTC 7840 / NBRC 103889/ NCYC 2677 / UAMH 7654)</name>
    <name type="common">Yeast</name>
    <dbReference type="NCBI Taxonomy" id="1186058"/>
    <lineage>
        <taxon>Eukaryota</taxon>
        <taxon>Fungi</taxon>
        <taxon>Dikarya</taxon>
        <taxon>Basidiomycota</taxon>
        <taxon>Agaricomycotina</taxon>
        <taxon>Tremellomycetes</taxon>
        <taxon>Trichosporonales</taxon>
        <taxon>Trichosporonaceae</taxon>
        <taxon>Trichosporon</taxon>
    </lineage>
</organism>
<evidence type="ECO:0000256" key="11">
    <source>
        <dbReference type="ARBA" id="ARBA00066349"/>
    </source>
</evidence>
<dbReference type="PANTHER" id="PTHR28004">
    <property type="entry name" value="ZGC:162816-RELATED"/>
    <property type="match status" value="1"/>
</dbReference>
<dbReference type="PANTHER" id="PTHR28004:SF2">
    <property type="entry name" value="D-SERINE DEHYDRATASE"/>
    <property type="match status" value="1"/>
</dbReference>
<keyword evidence="8" id="KW-0456">Lyase</keyword>
<dbReference type="KEGG" id="tasa:A1Q1_06911"/>
<comment type="similarity">
    <text evidence="3">Belongs to the DSD1 family.</text>
</comment>
<dbReference type="InterPro" id="IPR026956">
    <property type="entry name" value="D-ser_dehydrat-like_dom"/>
</dbReference>
<keyword evidence="4" id="KW-0216">Detoxification</keyword>
<gene>
    <name evidence="16" type="ORF">A1Q1_06911</name>
</gene>
<evidence type="ECO:0000256" key="13">
    <source>
        <dbReference type="ARBA" id="ARBA00075219"/>
    </source>
</evidence>
<evidence type="ECO:0000256" key="2">
    <source>
        <dbReference type="ARBA" id="ARBA00001947"/>
    </source>
</evidence>
<dbReference type="GO" id="GO:0036088">
    <property type="term" value="P:D-serine catabolic process"/>
    <property type="evidence" value="ECO:0007669"/>
    <property type="project" value="TreeGrafter"/>
</dbReference>
<dbReference type="InterPro" id="IPR001608">
    <property type="entry name" value="Ala_racemase_N"/>
</dbReference>
<dbReference type="Gene3D" id="3.20.20.10">
    <property type="entry name" value="Alanine racemase"/>
    <property type="match status" value="1"/>
</dbReference>
<dbReference type="InterPro" id="IPR042208">
    <property type="entry name" value="D-ser_dehydrat-like_sf"/>
</dbReference>
<dbReference type="GO" id="GO:0009636">
    <property type="term" value="P:response to toxic substance"/>
    <property type="evidence" value="ECO:0007669"/>
    <property type="project" value="UniProtKB-KW"/>
</dbReference>
<keyword evidence="6" id="KW-0862">Zinc</keyword>
<feature type="domain" description="D-serine dehydratase-like" evidence="15">
    <location>
        <begin position="627"/>
        <end position="722"/>
    </location>
</feature>
<dbReference type="Gene3D" id="2.40.37.20">
    <property type="entry name" value="D-serine dehydratase-like domain"/>
    <property type="match status" value="1"/>
</dbReference>
<evidence type="ECO:0000256" key="14">
    <source>
        <dbReference type="SAM" id="MobiDB-lite"/>
    </source>
</evidence>
<dbReference type="RefSeq" id="XP_014182635.1">
    <property type="nucleotide sequence ID" value="XM_014327160.1"/>
</dbReference>
<dbReference type="HOGENOM" id="CLU_375609_0_0_1"/>
<comment type="cofactor">
    <cofactor evidence="2">
        <name>Zn(2+)</name>
        <dbReference type="ChEBI" id="CHEBI:29105"/>
    </cofactor>
</comment>
<evidence type="ECO:0000313" key="17">
    <source>
        <dbReference type="Proteomes" id="UP000002748"/>
    </source>
</evidence>
<keyword evidence="7" id="KW-0663">Pyridoxal phosphate</keyword>
<comment type="catalytic activity">
    <reaction evidence="9">
        <text>D-serine = pyruvate + NH4(+)</text>
        <dbReference type="Rhea" id="RHEA:13977"/>
        <dbReference type="ChEBI" id="CHEBI:15361"/>
        <dbReference type="ChEBI" id="CHEBI:28938"/>
        <dbReference type="ChEBI" id="CHEBI:35247"/>
        <dbReference type="EC" id="4.3.1.18"/>
    </reaction>
    <physiologicalReaction direction="left-to-right" evidence="9">
        <dbReference type="Rhea" id="RHEA:13978"/>
    </physiologicalReaction>
</comment>
<comment type="caution">
    <text evidence="16">The sequence shown here is derived from an EMBL/GenBank/DDBJ whole genome shotgun (WGS) entry which is preliminary data.</text>
</comment>
<evidence type="ECO:0000259" key="15">
    <source>
        <dbReference type="SMART" id="SM01119"/>
    </source>
</evidence>
<dbReference type="InterPro" id="IPR029063">
    <property type="entry name" value="SAM-dependent_MTases_sf"/>
</dbReference>
<evidence type="ECO:0000256" key="10">
    <source>
        <dbReference type="ARBA" id="ARBA00055764"/>
    </source>
</evidence>
<evidence type="ECO:0000256" key="9">
    <source>
        <dbReference type="ARBA" id="ARBA00051198"/>
    </source>
</evidence>
<comment type="function">
    <text evidence="10">Catalyzes the conversion of D-serine to pyruvate and ammonia. May play a role in D-serine detoxification.</text>
</comment>
<dbReference type="SUPFAM" id="SSF51419">
    <property type="entry name" value="PLP-binding barrel"/>
    <property type="match status" value="1"/>
</dbReference>
<dbReference type="SMART" id="SM01119">
    <property type="entry name" value="D-ser_dehydrat"/>
    <property type="match status" value="1"/>
</dbReference>
<evidence type="ECO:0000256" key="8">
    <source>
        <dbReference type="ARBA" id="ARBA00023239"/>
    </source>
</evidence>
<evidence type="ECO:0000256" key="3">
    <source>
        <dbReference type="ARBA" id="ARBA00005323"/>
    </source>
</evidence>
<evidence type="ECO:0000313" key="16">
    <source>
        <dbReference type="EMBL" id="EJT51864.1"/>
    </source>
</evidence>
<evidence type="ECO:0000256" key="1">
    <source>
        <dbReference type="ARBA" id="ARBA00001933"/>
    </source>
</evidence>
<dbReference type="Pfam" id="PF14031">
    <property type="entry name" value="D-ser_dehydrat"/>
    <property type="match status" value="1"/>
</dbReference>
<comment type="cofactor">
    <cofactor evidence="1">
        <name>pyridoxal 5'-phosphate</name>
        <dbReference type="ChEBI" id="CHEBI:597326"/>
    </cofactor>
</comment>
<dbReference type="VEuPathDB" id="FungiDB:A1Q1_06911"/>
<sequence length="739" mass="80529">MDATSALGSGDSPRGWGPPPSTIREPPILCTDPGHEGEAPEGRELFISHLGAVDINPGVMAGALKSMEPPAKGDQMTAPRWEPMTAELWLGNIERYNSRFEPYEALVMLEVIEHLEPQLLSRFGVVTLGTYRPKLLLVSTPNFDFNSKFPHQHDDDTCPKGFADPTGRTDRVFRHSDHKCEMTSQEFREWAIAAASDWGYDVQIGGVGTSNKPSYYPDGSPVYATQTAVFRLASGIPMRSPRSVRTVDLPFMRGVSEAHHPHRLAGKFQFPATAVKAPGAPLSPEEVNKTVQEAFNASVRWVIALHSFPKSPISPPFLILSSKSNRMSAKSTFTPFELLRLPSKSALVEEFQGRKLDELRTPALILNRTAFAENCSHVAKAVEALGLEFRMHVKNGTRIQAESVSSPAGAGLIVSTLPEAWGIAESGLVEAGRVKDILYSMPVAADKMEDLTALEEKMRLPVLVMVDHPTQIQALTKAHKALGRKPWKCFVKINGGGNRAGVRPESDELGAVLDAIQGAESEGSVEMAGFYSHFGQSYASDGQEDAQTFFEGEVECVSKAAAFARSKGLKGPWVLSVGATPTIHAASSLDSTPNVQAEGDRLEYHAGCYCINDLQQLSTGVVPGRTAIRVLSSVVSSYPERKEALCDAGALSLSKDRGREPGFGQVSNKRGWRVGRVSQEHGILTHDEGSERDEISIGDRVQIIPQHACLTCACQPWIYVIDDKDPETVADVWVPWKGW</sequence>
<dbReference type="Pfam" id="PF01168">
    <property type="entry name" value="Ala_racemase_N"/>
    <property type="match status" value="1"/>
</dbReference>
<reference evidence="16 17" key="1">
    <citation type="journal article" date="2012" name="Eukaryot. Cell">
        <title>Draft genome sequence of CBS 2479, the standard type strain of Trichosporon asahii.</title>
        <authorList>
            <person name="Yang R.Y."/>
            <person name="Li H.T."/>
            <person name="Zhu H."/>
            <person name="Zhou G.P."/>
            <person name="Wang M."/>
            <person name="Wang L."/>
        </authorList>
    </citation>
    <scope>NUCLEOTIDE SEQUENCE [LARGE SCALE GENOMIC DNA]</scope>
    <source>
        <strain evidence="17">ATCC 90039 / CBS 2479 / JCM 2466 / KCTC 7840 / NCYC 2677 / UAMH 7654</strain>
    </source>
</reference>
<dbReference type="Gene3D" id="3.40.50.150">
    <property type="entry name" value="Vaccinia Virus protein VP39"/>
    <property type="match status" value="1"/>
</dbReference>
<evidence type="ECO:0000256" key="7">
    <source>
        <dbReference type="ARBA" id="ARBA00022898"/>
    </source>
</evidence>
<feature type="region of interest" description="Disordered" evidence="14">
    <location>
        <begin position="1"/>
        <end position="39"/>
    </location>
</feature>
<accession>J6F4D0</accession>
<name>J6F4D0_TRIAS</name>
<dbReference type="InterPro" id="IPR029066">
    <property type="entry name" value="PLP-binding_barrel"/>
</dbReference>
<evidence type="ECO:0000256" key="4">
    <source>
        <dbReference type="ARBA" id="ARBA00022575"/>
    </source>
</evidence>
<evidence type="ECO:0000256" key="12">
    <source>
        <dbReference type="ARBA" id="ARBA00069616"/>
    </source>
</evidence>
<dbReference type="FunFam" id="3.20.20.10:FF:000016">
    <property type="entry name" value="D-serine dehydratase"/>
    <property type="match status" value="1"/>
</dbReference>
<proteinExistence type="inferred from homology"/>
<dbReference type="EMBL" id="ALBS01000044">
    <property type="protein sequence ID" value="EJT51864.1"/>
    <property type="molecule type" value="Genomic_DNA"/>
</dbReference>
<dbReference type="EC" id="4.3.1.18" evidence="11"/>
<keyword evidence="5" id="KW-0479">Metal-binding</keyword>
<evidence type="ECO:0000256" key="5">
    <source>
        <dbReference type="ARBA" id="ARBA00022723"/>
    </source>
</evidence>
<dbReference type="GO" id="GO:0046872">
    <property type="term" value="F:metal ion binding"/>
    <property type="evidence" value="ECO:0007669"/>
    <property type="project" value="UniProtKB-KW"/>
</dbReference>
<dbReference type="OrthoDB" id="20198at2759"/>
<evidence type="ECO:0000256" key="6">
    <source>
        <dbReference type="ARBA" id="ARBA00022833"/>
    </source>
</evidence>
<dbReference type="AlphaFoldDB" id="J6F4D0"/>
<dbReference type="GeneID" id="25990423"/>